<dbReference type="PANTHER" id="PTHR43364:SF4">
    <property type="entry name" value="NAD(P)-LINKED OXIDOREDUCTASE SUPERFAMILY PROTEIN"/>
    <property type="match status" value="1"/>
</dbReference>
<sequence>METIQIPHLKRASRICLGTWAIGGKMWGGTEESEALKTIHKAFELGINMVDTAPVYGFGTSEEIVGKAIKQQGNRENIILATKVGLDWTSGKVIRNSSASRIKQEIKDSLKRLQTDYIDLYQIHWPDQSISFEETANAFNSLLEAGIIRAIGVSNFSIKQMEEFLKFAPIHTIQPPYNLFERATEEEILPFAEKSGMVTLAYGSLCRGLLSGKMTSDTQFTGDDLRKSDPKFQPPRFDEYLKAVAALDQFAQAHYQKTVLALAIRWVLDKGHTIALWGARQPKQLTNVSDVLGWTLDDRAMEQIDEILNQEIKEPVGPEFMAPPKNE</sequence>
<name>A0A0W0WU01_9GAMM</name>
<proteinExistence type="predicted"/>
<dbReference type="Pfam" id="PF00248">
    <property type="entry name" value="Aldo_ket_red"/>
    <property type="match status" value="1"/>
</dbReference>
<feature type="domain" description="NADP-dependent oxidoreductase" evidence="2">
    <location>
        <begin position="14"/>
        <end position="308"/>
    </location>
</feature>
<gene>
    <name evidence="3" type="ORF">Lnau_0769</name>
</gene>
<dbReference type="OrthoDB" id="9772407at2"/>
<organism evidence="3 4">
    <name type="scientific">Legionella nautarum</name>
    <dbReference type="NCBI Taxonomy" id="45070"/>
    <lineage>
        <taxon>Bacteria</taxon>
        <taxon>Pseudomonadati</taxon>
        <taxon>Pseudomonadota</taxon>
        <taxon>Gammaproteobacteria</taxon>
        <taxon>Legionellales</taxon>
        <taxon>Legionellaceae</taxon>
        <taxon>Legionella</taxon>
    </lineage>
</organism>
<reference evidence="3 4" key="1">
    <citation type="submission" date="2015-11" db="EMBL/GenBank/DDBJ databases">
        <title>Genomic analysis of 38 Legionella species identifies large and diverse effector repertoires.</title>
        <authorList>
            <person name="Burstein D."/>
            <person name="Amaro F."/>
            <person name="Zusman T."/>
            <person name="Lifshitz Z."/>
            <person name="Cohen O."/>
            <person name="Gilbert J.A."/>
            <person name="Pupko T."/>
            <person name="Shuman H.A."/>
            <person name="Segal G."/>
        </authorList>
    </citation>
    <scope>NUCLEOTIDE SEQUENCE [LARGE SCALE GENOMIC DNA]</scope>
    <source>
        <strain evidence="3 4">ATCC 49506</strain>
    </source>
</reference>
<dbReference type="FunFam" id="3.20.20.100:FF:000004">
    <property type="entry name" value="Oxidoreductase, aldo/keto reductase"/>
    <property type="match status" value="1"/>
</dbReference>
<dbReference type="SUPFAM" id="SSF51430">
    <property type="entry name" value="NAD(P)-linked oxidoreductase"/>
    <property type="match status" value="1"/>
</dbReference>
<dbReference type="STRING" id="45070.Lnau_0769"/>
<dbReference type="PRINTS" id="PR00069">
    <property type="entry name" value="ALDKETRDTASE"/>
</dbReference>
<dbReference type="PANTHER" id="PTHR43364">
    <property type="entry name" value="NADH-SPECIFIC METHYLGLYOXAL REDUCTASE-RELATED"/>
    <property type="match status" value="1"/>
</dbReference>
<accession>A0A0W0WU01</accession>
<dbReference type="InterPro" id="IPR020471">
    <property type="entry name" value="AKR"/>
</dbReference>
<keyword evidence="4" id="KW-1185">Reference proteome</keyword>
<evidence type="ECO:0000313" key="4">
    <source>
        <dbReference type="Proteomes" id="UP000054725"/>
    </source>
</evidence>
<evidence type="ECO:0000256" key="1">
    <source>
        <dbReference type="ARBA" id="ARBA00023002"/>
    </source>
</evidence>
<dbReference type="CDD" id="cd19148">
    <property type="entry name" value="AKR_AKR11B1"/>
    <property type="match status" value="1"/>
</dbReference>
<dbReference type="GO" id="GO:0005829">
    <property type="term" value="C:cytosol"/>
    <property type="evidence" value="ECO:0007669"/>
    <property type="project" value="UniProtKB-ARBA"/>
</dbReference>
<dbReference type="InterPro" id="IPR036812">
    <property type="entry name" value="NAD(P)_OxRdtase_dom_sf"/>
</dbReference>
<evidence type="ECO:0000313" key="3">
    <source>
        <dbReference type="EMBL" id="KTD35785.1"/>
    </source>
</evidence>
<comment type="caution">
    <text evidence="3">The sequence shown here is derived from an EMBL/GenBank/DDBJ whole genome shotgun (WGS) entry which is preliminary data.</text>
</comment>
<dbReference type="PATRIC" id="fig|45070.6.peg.816"/>
<dbReference type="Gene3D" id="3.20.20.100">
    <property type="entry name" value="NADP-dependent oxidoreductase domain"/>
    <property type="match status" value="1"/>
</dbReference>
<dbReference type="RefSeq" id="WP_058503829.1">
    <property type="nucleotide sequence ID" value="NZ_CAAAIF010000001.1"/>
</dbReference>
<dbReference type="GO" id="GO:0016491">
    <property type="term" value="F:oxidoreductase activity"/>
    <property type="evidence" value="ECO:0007669"/>
    <property type="project" value="UniProtKB-KW"/>
</dbReference>
<dbReference type="InterPro" id="IPR050523">
    <property type="entry name" value="AKR_Detox_Biosynth"/>
</dbReference>
<dbReference type="InterPro" id="IPR018170">
    <property type="entry name" value="Aldo/ket_reductase_CS"/>
</dbReference>
<dbReference type="InterPro" id="IPR023210">
    <property type="entry name" value="NADP_OxRdtase_dom"/>
</dbReference>
<protein>
    <submittedName>
        <fullName evidence="3">Aldo/keto reductase</fullName>
    </submittedName>
</protein>
<dbReference type="PROSITE" id="PS00062">
    <property type="entry name" value="ALDOKETO_REDUCTASE_2"/>
    <property type="match status" value="1"/>
</dbReference>
<dbReference type="AlphaFoldDB" id="A0A0W0WU01"/>
<dbReference type="Proteomes" id="UP000054725">
    <property type="component" value="Unassembled WGS sequence"/>
</dbReference>
<keyword evidence="1" id="KW-0560">Oxidoreductase</keyword>
<evidence type="ECO:0000259" key="2">
    <source>
        <dbReference type="Pfam" id="PF00248"/>
    </source>
</evidence>
<dbReference type="EMBL" id="LNYO01000013">
    <property type="protein sequence ID" value="KTD35785.1"/>
    <property type="molecule type" value="Genomic_DNA"/>
</dbReference>